<proteinExistence type="inferred from homology"/>
<dbReference type="Proteomes" id="UP001597215">
    <property type="component" value="Unassembled WGS sequence"/>
</dbReference>
<protein>
    <submittedName>
        <fullName evidence="3">ComF family protein</fullName>
    </submittedName>
</protein>
<dbReference type="InterPro" id="IPR051910">
    <property type="entry name" value="ComF/GntX_DNA_util-trans"/>
</dbReference>
<sequence>MAVPLKFLVDFALPPRCPACGVITPEQNQFCAECWQKLQLLSEPACATCDLPLPYAAADGTQCAACLNSPPRHAGVKAVAAYGDVTREIALKLKHGGKIGLARMIARMLQRYARAIPDDAIITPVPLHWTRLWSRRYNQSALISAELARNSGHQHMPDLLQRTRRTRPLGGLSARERAAMVKGAFQIRAACKNLVKGRAIVLVDDVYTSGATTDACVNILRKAGATSVTIFCWARVLPDALEHSLD</sequence>
<name>A0ABW4MG24_9SPHN</name>
<evidence type="ECO:0000313" key="4">
    <source>
        <dbReference type="Proteomes" id="UP001597215"/>
    </source>
</evidence>
<dbReference type="PANTHER" id="PTHR47505">
    <property type="entry name" value="DNA UTILIZATION PROTEIN YHGH"/>
    <property type="match status" value="1"/>
</dbReference>
<dbReference type="InterPro" id="IPR000836">
    <property type="entry name" value="PRTase_dom"/>
</dbReference>
<organism evidence="3 4">
    <name type="scientific">Sphingorhabdus buctiana</name>
    <dbReference type="NCBI Taxonomy" id="1508805"/>
    <lineage>
        <taxon>Bacteria</taxon>
        <taxon>Pseudomonadati</taxon>
        <taxon>Pseudomonadota</taxon>
        <taxon>Alphaproteobacteria</taxon>
        <taxon>Sphingomonadales</taxon>
        <taxon>Sphingomonadaceae</taxon>
        <taxon>Sphingorhabdus</taxon>
    </lineage>
</organism>
<gene>
    <name evidence="3" type="ORF">ACFSAG_12285</name>
</gene>
<evidence type="ECO:0000256" key="1">
    <source>
        <dbReference type="ARBA" id="ARBA00008007"/>
    </source>
</evidence>
<dbReference type="Gene3D" id="3.40.50.2020">
    <property type="match status" value="1"/>
</dbReference>
<dbReference type="Pfam" id="PF18912">
    <property type="entry name" value="DZR_2"/>
    <property type="match status" value="1"/>
</dbReference>
<comment type="similarity">
    <text evidence="1">Belongs to the ComF/GntX family.</text>
</comment>
<evidence type="ECO:0000313" key="3">
    <source>
        <dbReference type="EMBL" id="MFD1767618.1"/>
    </source>
</evidence>
<dbReference type="InterPro" id="IPR044005">
    <property type="entry name" value="DZR_2"/>
</dbReference>
<reference evidence="4" key="1">
    <citation type="journal article" date="2019" name="Int. J. Syst. Evol. Microbiol.">
        <title>The Global Catalogue of Microorganisms (GCM) 10K type strain sequencing project: providing services to taxonomists for standard genome sequencing and annotation.</title>
        <authorList>
            <consortium name="The Broad Institute Genomics Platform"/>
            <consortium name="The Broad Institute Genome Sequencing Center for Infectious Disease"/>
            <person name="Wu L."/>
            <person name="Ma J."/>
        </authorList>
    </citation>
    <scope>NUCLEOTIDE SEQUENCE [LARGE SCALE GENOMIC DNA]</scope>
    <source>
        <strain evidence="4">CGMCC 1.12449</strain>
    </source>
</reference>
<dbReference type="InterPro" id="IPR029057">
    <property type="entry name" value="PRTase-like"/>
</dbReference>
<dbReference type="CDD" id="cd06223">
    <property type="entry name" value="PRTases_typeI"/>
    <property type="match status" value="1"/>
</dbReference>
<dbReference type="EMBL" id="JBHUEL010000010">
    <property type="protein sequence ID" value="MFD1767618.1"/>
    <property type="molecule type" value="Genomic_DNA"/>
</dbReference>
<dbReference type="SUPFAM" id="SSF53271">
    <property type="entry name" value="PRTase-like"/>
    <property type="match status" value="1"/>
</dbReference>
<keyword evidence="4" id="KW-1185">Reference proteome</keyword>
<evidence type="ECO:0000259" key="2">
    <source>
        <dbReference type="Pfam" id="PF18912"/>
    </source>
</evidence>
<dbReference type="PANTHER" id="PTHR47505:SF1">
    <property type="entry name" value="DNA UTILIZATION PROTEIN YHGH"/>
    <property type="match status" value="1"/>
</dbReference>
<comment type="caution">
    <text evidence="3">The sequence shown here is derived from an EMBL/GenBank/DDBJ whole genome shotgun (WGS) entry which is preliminary data.</text>
</comment>
<feature type="domain" description="Double zinc ribbon" evidence="2">
    <location>
        <begin position="8"/>
        <end position="67"/>
    </location>
</feature>
<accession>A0ABW4MG24</accession>